<organism evidence="1 2">
    <name type="scientific">Pseudomonas phage phiPsa315</name>
    <dbReference type="NCBI Taxonomy" id="1460363"/>
    <lineage>
        <taxon>Viruses</taxon>
        <taxon>Duplodnaviria</taxon>
        <taxon>Heunggongvirae</taxon>
        <taxon>Uroviricota</taxon>
        <taxon>Caudoviricetes</taxon>
        <taxon>Vandenendeviridae</taxon>
        <taxon>Gorskivirinae</taxon>
        <taxon>Otagovirus</taxon>
        <taxon>Otagovirus psa315</taxon>
    </lineage>
</organism>
<dbReference type="EMBL" id="MT670419">
    <property type="protein sequence ID" value="QNO00344.1"/>
    <property type="molecule type" value="Genomic_DNA"/>
</dbReference>
<gene>
    <name evidence="1" type="ORF">phiPsa315_011</name>
</gene>
<protein>
    <submittedName>
        <fullName evidence="1">Uncharacterized protein</fullName>
    </submittedName>
</protein>
<keyword evidence="2" id="KW-1185">Reference proteome</keyword>
<reference evidence="1 2" key="1">
    <citation type="submission" date="2020-06" db="EMBL/GenBank/DDBJ databases">
        <title>Characterization of Pseudomonas phiPsa374-like phages.</title>
        <authorList>
            <person name="Warring S."/>
            <person name="Malone L.M."/>
            <person name="Easingwood R.A."/>
            <person name="Rigano L."/>
            <person name="Frampton R.A."/>
            <person name="Lopez Acedo E."/>
            <person name="Templeton M.D."/>
            <person name="Kleffmann T."/>
            <person name="Bostina M."/>
            <person name="Fineran P.C."/>
        </authorList>
    </citation>
    <scope>NUCLEOTIDE SEQUENCE [LARGE SCALE GENOMIC DNA]</scope>
</reference>
<accession>A0A7G9V238</accession>
<evidence type="ECO:0000313" key="1">
    <source>
        <dbReference type="EMBL" id="QNO00344.1"/>
    </source>
</evidence>
<evidence type="ECO:0000313" key="2">
    <source>
        <dbReference type="Proteomes" id="UP000516132"/>
    </source>
</evidence>
<name>A0A7G9V238_9CAUD</name>
<dbReference type="Proteomes" id="UP000516132">
    <property type="component" value="Segment"/>
</dbReference>
<sequence length="66" mass="7889">MEQCYTPKTCDICGMEEPMPWCEQPMNETIRAYARSYVLPPVEYFYTLKEALAHWGQDFNKEDYPE</sequence>
<proteinExistence type="predicted"/>